<dbReference type="InterPro" id="IPR010281">
    <property type="entry name" value="DUF885"/>
</dbReference>
<organism evidence="3 4">
    <name type="scientific">Erythrobacter ramosus</name>
    <dbReference type="NCBI Taxonomy" id="35811"/>
    <lineage>
        <taxon>Bacteria</taxon>
        <taxon>Pseudomonadati</taxon>
        <taxon>Pseudomonadota</taxon>
        <taxon>Alphaproteobacteria</taxon>
        <taxon>Sphingomonadales</taxon>
        <taxon>Erythrobacteraceae</taxon>
        <taxon>Erythrobacter/Porphyrobacter group</taxon>
        <taxon>Erythrobacter</taxon>
    </lineage>
</organism>
<reference evidence="2 5" key="2">
    <citation type="submission" date="2020-08" db="EMBL/GenBank/DDBJ databases">
        <title>Genomic Encyclopedia of Type Strains, Phase IV (KMG-IV): sequencing the most valuable type-strain genomes for metagenomic binning, comparative biology and taxonomic classification.</title>
        <authorList>
            <person name="Goeker M."/>
        </authorList>
    </citation>
    <scope>NUCLEOTIDE SEQUENCE [LARGE SCALE GENOMIC DNA]</scope>
    <source>
        <strain evidence="2 5">DSM 8510</strain>
    </source>
</reference>
<name>A0A6I4ULM5_9SPHN</name>
<evidence type="ECO:0000313" key="3">
    <source>
        <dbReference type="EMBL" id="MXP39921.1"/>
    </source>
</evidence>
<accession>A0A6I4ULM5</accession>
<keyword evidence="1" id="KW-0732">Signal</keyword>
<dbReference type="EMBL" id="JACICE010000005">
    <property type="protein sequence ID" value="MBB3777166.1"/>
    <property type="molecule type" value="Genomic_DNA"/>
</dbReference>
<dbReference type="PANTHER" id="PTHR33361:SF2">
    <property type="entry name" value="DUF885 DOMAIN-CONTAINING PROTEIN"/>
    <property type="match status" value="1"/>
</dbReference>
<evidence type="ECO:0000313" key="2">
    <source>
        <dbReference type="EMBL" id="MBB3777166.1"/>
    </source>
</evidence>
<dbReference type="Pfam" id="PF05960">
    <property type="entry name" value="DUF885"/>
    <property type="match status" value="1"/>
</dbReference>
<evidence type="ECO:0000313" key="4">
    <source>
        <dbReference type="Proteomes" id="UP000430021"/>
    </source>
</evidence>
<gene>
    <name evidence="2" type="ORF">FHS52_003161</name>
    <name evidence="3" type="ORF">GRI59_15040</name>
</gene>
<feature type="chain" id="PRO_5026241402" evidence="1">
    <location>
        <begin position="26"/>
        <end position="615"/>
    </location>
</feature>
<dbReference type="AlphaFoldDB" id="A0A6I4ULM5"/>
<dbReference type="Proteomes" id="UP000430021">
    <property type="component" value="Unassembled WGS sequence"/>
</dbReference>
<protein>
    <submittedName>
        <fullName evidence="3">DUF885 family protein</fullName>
    </submittedName>
    <submittedName>
        <fullName evidence="2">Uncharacterized protein (DUF885 family)</fullName>
    </submittedName>
</protein>
<evidence type="ECO:0000313" key="5">
    <source>
        <dbReference type="Proteomes" id="UP000548685"/>
    </source>
</evidence>
<proteinExistence type="predicted"/>
<dbReference type="PANTHER" id="PTHR33361">
    <property type="entry name" value="GLR0591 PROTEIN"/>
    <property type="match status" value="1"/>
</dbReference>
<dbReference type="EMBL" id="WTYB01000005">
    <property type="protein sequence ID" value="MXP39921.1"/>
    <property type="molecule type" value="Genomic_DNA"/>
</dbReference>
<sequence length="615" mass="66742">MKRTFSCSLATVIAALMLPSAAALAQDGAATVAAPDADFAQEDARLTAFLDAEFAEWLTLQPQLATRLGIQDGGDRWNDNGDAAASAQVAWREASVAKMRSAFDRARLSPEAQVNFDIWVLEAERAALSQTGRIYRPPFYSRLYSAHSQLPDFLVNTHTVAERTDLTNYIARLRGIPAVLDVAIERTKASEAAGIRVPRFQIETIIAGSRQLISGAPYGDGPDAALWADVKAKAEALVDAGKLTRGDADTLLDEARSAIVALQPAYQRVIAWAEASLPDAPSGQVGAITLPGGADYYAAELKLNTTTDLTAEQIHAIGRSEVARIEAEQDALAQSAGFADRHAFYNERARLFPPRPYDDAARAEYLATANAFVTKTRTLLEPYFGTLPAYGIEVVREPAFSEVAGGAAHASAPSPDGLRPARTYVHLVGNTPDPAAMFTLMCHEAIPGHNMQGDIQVRQSGGPKFRSVTGYVAFGEGWGLYAEAMCKEMGAFPDIAADFMRLDAELFRAARLVVDTGIHALGWTEDEAVEYMNITGRQPLQRSRSEVRRYITLPGQATGYKIGMIKIIEQRRKAEAALGAKFDLRGFHDLLIASGSQPLSILERRVDEWIARLSM</sequence>
<dbReference type="RefSeq" id="WP_160762073.1">
    <property type="nucleotide sequence ID" value="NZ_BAAADZ010000008.1"/>
</dbReference>
<dbReference type="Proteomes" id="UP000548685">
    <property type="component" value="Unassembled WGS sequence"/>
</dbReference>
<evidence type="ECO:0000256" key="1">
    <source>
        <dbReference type="SAM" id="SignalP"/>
    </source>
</evidence>
<dbReference type="OrthoDB" id="9763405at2"/>
<feature type="signal peptide" evidence="1">
    <location>
        <begin position="1"/>
        <end position="25"/>
    </location>
</feature>
<keyword evidence="5" id="KW-1185">Reference proteome</keyword>
<reference evidence="3 4" key="1">
    <citation type="submission" date="2019-12" db="EMBL/GenBank/DDBJ databases">
        <title>Genomic-based taxomic classification of the family Erythrobacteraceae.</title>
        <authorList>
            <person name="Xu L."/>
        </authorList>
    </citation>
    <scope>NUCLEOTIDE SEQUENCE [LARGE SCALE GENOMIC DNA]</scope>
    <source>
        <strain evidence="3 4">JCM 10282</strain>
    </source>
</reference>
<comment type="caution">
    <text evidence="3">The sequence shown here is derived from an EMBL/GenBank/DDBJ whole genome shotgun (WGS) entry which is preliminary data.</text>
</comment>